<evidence type="ECO:0000313" key="1">
    <source>
        <dbReference type="EMBL" id="TEB39204.1"/>
    </source>
</evidence>
<keyword evidence="2" id="KW-1185">Reference proteome</keyword>
<dbReference type="EMBL" id="QPFP01000002">
    <property type="protein sequence ID" value="TEB39204.1"/>
    <property type="molecule type" value="Genomic_DNA"/>
</dbReference>
<evidence type="ECO:0000313" key="2">
    <source>
        <dbReference type="Proteomes" id="UP000298030"/>
    </source>
</evidence>
<dbReference type="Proteomes" id="UP000298030">
    <property type="component" value="Unassembled WGS sequence"/>
</dbReference>
<proteinExistence type="predicted"/>
<accession>A0A4Y7TYY8</accession>
<sequence length="100" mass="10714">MSFGAPSFAFGSAVSATGSAFSDAFESCMFRSLPYSYRQILLNVPSRRHILVMVRSSSTVSGGGFCCGTELGGVRLRRGGRGWGRGWGRRGGIQAEEIRS</sequence>
<reference evidence="1 2" key="1">
    <citation type="journal article" date="2019" name="Nat. Ecol. Evol.">
        <title>Megaphylogeny resolves global patterns of mushroom evolution.</title>
        <authorList>
            <person name="Varga T."/>
            <person name="Krizsan K."/>
            <person name="Foldi C."/>
            <person name="Dima B."/>
            <person name="Sanchez-Garcia M."/>
            <person name="Sanchez-Ramirez S."/>
            <person name="Szollosi G.J."/>
            <person name="Szarkandi J.G."/>
            <person name="Papp V."/>
            <person name="Albert L."/>
            <person name="Andreopoulos W."/>
            <person name="Angelini C."/>
            <person name="Antonin V."/>
            <person name="Barry K.W."/>
            <person name="Bougher N.L."/>
            <person name="Buchanan P."/>
            <person name="Buyck B."/>
            <person name="Bense V."/>
            <person name="Catcheside P."/>
            <person name="Chovatia M."/>
            <person name="Cooper J."/>
            <person name="Damon W."/>
            <person name="Desjardin D."/>
            <person name="Finy P."/>
            <person name="Geml J."/>
            <person name="Haridas S."/>
            <person name="Hughes K."/>
            <person name="Justo A."/>
            <person name="Karasinski D."/>
            <person name="Kautmanova I."/>
            <person name="Kiss B."/>
            <person name="Kocsube S."/>
            <person name="Kotiranta H."/>
            <person name="LaButti K.M."/>
            <person name="Lechner B.E."/>
            <person name="Liimatainen K."/>
            <person name="Lipzen A."/>
            <person name="Lukacs Z."/>
            <person name="Mihaltcheva S."/>
            <person name="Morgado L.N."/>
            <person name="Niskanen T."/>
            <person name="Noordeloos M.E."/>
            <person name="Ohm R.A."/>
            <person name="Ortiz-Santana B."/>
            <person name="Ovrebo C."/>
            <person name="Racz N."/>
            <person name="Riley R."/>
            <person name="Savchenko A."/>
            <person name="Shiryaev A."/>
            <person name="Soop K."/>
            <person name="Spirin V."/>
            <person name="Szebenyi C."/>
            <person name="Tomsovsky M."/>
            <person name="Tulloss R.E."/>
            <person name="Uehling J."/>
            <person name="Grigoriev I.V."/>
            <person name="Vagvolgyi C."/>
            <person name="Papp T."/>
            <person name="Martin F.M."/>
            <person name="Miettinen O."/>
            <person name="Hibbett D.S."/>
            <person name="Nagy L.G."/>
        </authorList>
    </citation>
    <scope>NUCLEOTIDE SEQUENCE [LARGE SCALE GENOMIC DNA]</scope>
    <source>
        <strain evidence="1 2">FP101781</strain>
    </source>
</reference>
<protein>
    <submittedName>
        <fullName evidence="1">Uncharacterized protein</fullName>
    </submittedName>
</protein>
<gene>
    <name evidence="1" type="ORF">FA13DRAFT_1725175</name>
</gene>
<name>A0A4Y7TYY8_COPMI</name>
<comment type="caution">
    <text evidence="1">The sequence shown here is derived from an EMBL/GenBank/DDBJ whole genome shotgun (WGS) entry which is preliminary data.</text>
</comment>
<dbReference type="AlphaFoldDB" id="A0A4Y7TYY8"/>
<organism evidence="1 2">
    <name type="scientific">Coprinellus micaceus</name>
    <name type="common">Glistening ink-cap mushroom</name>
    <name type="synonym">Coprinus micaceus</name>
    <dbReference type="NCBI Taxonomy" id="71717"/>
    <lineage>
        <taxon>Eukaryota</taxon>
        <taxon>Fungi</taxon>
        <taxon>Dikarya</taxon>
        <taxon>Basidiomycota</taxon>
        <taxon>Agaricomycotina</taxon>
        <taxon>Agaricomycetes</taxon>
        <taxon>Agaricomycetidae</taxon>
        <taxon>Agaricales</taxon>
        <taxon>Agaricineae</taxon>
        <taxon>Psathyrellaceae</taxon>
        <taxon>Coprinellus</taxon>
    </lineage>
</organism>